<dbReference type="Gene3D" id="3.40.30.10">
    <property type="entry name" value="Glutaredoxin"/>
    <property type="match status" value="1"/>
</dbReference>
<dbReference type="GO" id="GO:0047066">
    <property type="term" value="F:phospholipid-hydroperoxide glutathione peroxidase activity"/>
    <property type="evidence" value="ECO:0007669"/>
    <property type="project" value="UniProtKB-ARBA"/>
</dbReference>
<evidence type="ECO:0000256" key="2">
    <source>
        <dbReference type="ARBA" id="ARBA00022559"/>
    </source>
</evidence>
<feature type="active site" evidence="8">
    <location>
        <position position="62"/>
    </location>
</feature>
<dbReference type="HOGENOM" id="CLU_029507_2_2_1"/>
<dbReference type="CDD" id="cd00340">
    <property type="entry name" value="GSH_Peroxidase"/>
    <property type="match status" value="1"/>
</dbReference>
<dbReference type="InterPro" id="IPR036249">
    <property type="entry name" value="Thioredoxin-like_sf"/>
</dbReference>
<evidence type="ECO:0000259" key="10">
    <source>
        <dbReference type="PROSITE" id="PS51352"/>
    </source>
</evidence>
<dbReference type="PROSITE" id="PS00460">
    <property type="entry name" value="GLUTATHIONE_PEROXID_1"/>
    <property type="match status" value="1"/>
</dbReference>
<keyword evidence="12" id="KW-1185">Reference proteome</keyword>
<gene>
    <name evidence="11" type="ORF">LALA0_S13e03114g</name>
</gene>
<evidence type="ECO:0000256" key="3">
    <source>
        <dbReference type="ARBA" id="ARBA00022862"/>
    </source>
</evidence>
<evidence type="ECO:0000256" key="1">
    <source>
        <dbReference type="ARBA" id="ARBA00006926"/>
    </source>
</evidence>
<dbReference type="PROSITE" id="PS51355">
    <property type="entry name" value="GLUTATHIONE_PEROXID_3"/>
    <property type="match status" value="1"/>
</dbReference>
<comment type="similarity">
    <text evidence="1 9">Belongs to the glutathione peroxidase family.</text>
</comment>
<dbReference type="PROSITE" id="PS00763">
    <property type="entry name" value="GLUTATHIONE_PEROXID_2"/>
    <property type="match status" value="1"/>
</dbReference>
<feature type="domain" description="Thioredoxin" evidence="10">
    <location>
        <begin position="24"/>
        <end position="187"/>
    </location>
</feature>
<dbReference type="AlphaFoldDB" id="A0A0C7NGF5"/>
<dbReference type="SUPFAM" id="SSF52833">
    <property type="entry name" value="Thioredoxin-like"/>
    <property type="match status" value="1"/>
</dbReference>
<dbReference type="GO" id="GO:0004602">
    <property type="term" value="F:glutathione peroxidase activity"/>
    <property type="evidence" value="ECO:0007669"/>
    <property type="project" value="UniProtKB-ARBA"/>
</dbReference>
<dbReference type="InterPro" id="IPR029759">
    <property type="entry name" value="GPX_AS"/>
</dbReference>
<keyword evidence="5" id="KW-1015">Disulfide bond</keyword>
<dbReference type="PANTHER" id="PTHR11592">
    <property type="entry name" value="GLUTATHIONE PEROXIDASE"/>
    <property type="match status" value="1"/>
</dbReference>
<dbReference type="OrthoDB" id="446890at2759"/>
<dbReference type="EMBL" id="LN736372">
    <property type="protein sequence ID" value="CEP64792.1"/>
    <property type="molecule type" value="Genomic_DNA"/>
</dbReference>
<proteinExistence type="inferred from homology"/>
<dbReference type="Pfam" id="PF00255">
    <property type="entry name" value="GSHPx"/>
    <property type="match status" value="1"/>
</dbReference>
<dbReference type="PIRSF" id="PIRSF000303">
    <property type="entry name" value="Glutathion_perox"/>
    <property type="match status" value="1"/>
</dbReference>
<dbReference type="InterPro" id="IPR000889">
    <property type="entry name" value="Glutathione_peroxidase"/>
</dbReference>
<evidence type="ECO:0000256" key="5">
    <source>
        <dbReference type="ARBA" id="ARBA00023157"/>
    </source>
</evidence>
<dbReference type="GO" id="GO:0140824">
    <property type="term" value="F:thioredoxin-dependent peroxiredoxin activity"/>
    <property type="evidence" value="ECO:0007669"/>
    <property type="project" value="UniProtKB-EC"/>
</dbReference>
<evidence type="ECO:0000256" key="7">
    <source>
        <dbReference type="ARBA" id="ARBA00049091"/>
    </source>
</evidence>
<dbReference type="PROSITE" id="PS51352">
    <property type="entry name" value="THIOREDOXIN_2"/>
    <property type="match status" value="1"/>
</dbReference>
<keyword evidence="2 9" id="KW-0575">Peroxidase</keyword>
<protein>
    <recommendedName>
        <fullName evidence="9">Glutathione peroxidase</fullName>
    </recommendedName>
</protein>
<keyword evidence="3" id="KW-0049">Antioxidant</keyword>
<accession>A0A0C7NGF5</accession>
<name>A0A0C7NGF5_9SACH</name>
<evidence type="ECO:0000256" key="9">
    <source>
        <dbReference type="RuleBase" id="RU000499"/>
    </source>
</evidence>
<dbReference type="FunFam" id="3.40.30.10:FF:000010">
    <property type="entry name" value="Glutathione peroxidase"/>
    <property type="match status" value="1"/>
</dbReference>
<dbReference type="STRING" id="1245769.A0A0C7NGF5"/>
<evidence type="ECO:0000256" key="6">
    <source>
        <dbReference type="ARBA" id="ARBA00023284"/>
    </source>
</evidence>
<evidence type="ECO:0000313" key="11">
    <source>
        <dbReference type="EMBL" id="CEP64792.1"/>
    </source>
</evidence>
<dbReference type="GO" id="GO:0034599">
    <property type="term" value="P:cellular response to oxidative stress"/>
    <property type="evidence" value="ECO:0007669"/>
    <property type="project" value="TreeGrafter"/>
</dbReference>
<comment type="catalytic activity">
    <reaction evidence="7">
        <text>a hydroperoxide + [thioredoxin]-dithiol = an alcohol + [thioredoxin]-disulfide + H2O</text>
        <dbReference type="Rhea" id="RHEA:62620"/>
        <dbReference type="Rhea" id="RHEA-COMP:10698"/>
        <dbReference type="Rhea" id="RHEA-COMP:10700"/>
        <dbReference type="ChEBI" id="CHEBI:15377"/>
        <dbReference type="ChEBI" id="CHEBI:29950"/>
        <dbReference type="ChEBI" id="CHEBI:30879"/>
        <dbReference type="ChEBI" id="CHEBI:35924"/>
        <dbReference type="ChEBI" id="CHEBI:50058"/>
        <dbReference type="EC" id="1.11.1.24"/>
    </reaction>
</comment>
<keyword evidence="6" id="KW-0676">Redox-active center</keyword>
<dbReference type="Proteomes" id="UP000054304">
    <property type="component" value="Unassembled WGS sequence"/>
</dbReference>
<reference evidence="11 12" key="1">
    <citation type="submission" date="2014-12" db="EMBL/GenBank/DDBJ databases">
        <authorList>
            <person name="Neuveglise Cecile"/>
        </authorList>
    </citation>
    <scope>NUCLEOTIDE SEQUENCE [LARGE SCALE GENOMIC DNA]</scope>
    <source>
        <strain evidence="11 12">CBS 12615</strain>
    </source>
</reference>
<dbReference type="PRINTS" id="PR01011">
    <property type="entry name" value="GLUTPROXDASE"/>
</dbReference>
<evidence type="ECO:0000256" key="4">
    <source>
        <dbReference type="ARBA" id="ARBA00023002"/>
    </source>
</evidence>
<keyword evidence="4 9" id="KW-0560">Oxidoreductase</keyword>
<dbReference type="RefSeq" id="XP_022630995.1">
    <property type="nucleotide sequence ID" value="XM_022773621.1"/>
</dbReference>
<dbReference type="GeneID" id="34688359"/>
<dbReference type="PANTHER" id="PTHR11592:SF78">
    <property type="entry name" value="GLUTATHIONE PEROXIDASE"/>
    <property type="match status" value="1"/>
</dbReference>
<evidence type="ECO:0000313" key="12">
    <source>
        <dbReference type="Proteomes" id="UP000054304"/>
    </source>
</evidence>
<organism evidence="11 12">
    <name type="scientific">Lachancea lanzarotensis</name>
    <dbReference type="NCBI Taxonomy" id="1245769"/>
    <lineage>
        <taxon>Eukaryota</taxon>
        <taxon>Fungi</taxon>
        <taxon>Dikarya</taxon>
        <taxon>Ascomycota</taxon>
        <taxon>Saccharomycotina</taxon>
        <taxon>Saccharomycetes</taxon>
        <taxon>Saccharomycetales</taxon>
        <taxon>Saccharomycetaceae</taxon>
        <taxon>Lachancea</taxon>
    </lineage>
</organism>
<dbReference type="InterPro" id="IPR013766">
    <property type="entry name" value="Thioredoxin_domain"/>
</dbReference>
<dbReference type="InterPro" id="IPR029760">
    <property type="entry name" value="GPX_CS"/>
</dbReference>
<evidence type="ECO:0000256" key="8">
    <source>
        <dbReference type="PIRSR" id="PIRSR000303-1"/>
    </source>
</evidence>
<sequence>MTNNTTEHHSASTSTTAAATATTASSTSKFYDLAPLDKKGQPFPFKKLEGKVVLIVNVASKCGFTPQYQDLQELYKRYHDKGFEIIGFPCNQFGKQEPGTDEEIGQFCQVNYGVTFPIMKKVNVNGSDADPVWEYLKQEKTGMLGFKGIKWNFEKFLIDKHGNVHDRYSSLTKPANLDHTVEKLLNR</sequence>